<evidence type="ECO:0000256" key="5">
    <source>
        <dbReference type="ARBA" id="ARBA00023242"/>
    </source>
</evidence>
<protein>
    <recommendedName>
        <fullName evidence="7">BHLH domain-containing protein</fullName>
    </recommendedName>
</protein>
<dbReference type="OrthoDB" id="690068at2759"/>
<evidence type="ECO:0000256" key="3">
    <source>
        <dbReference type="ARBA" id="ARBA00023015"/>
    </source>
</evidence>
<evidence type="ECO:0000256" key="4">
    <source>
        <dbReference type="ARBA" id="ARBA00023163"/>
    </source>
</evidence>
<feature type="region of interest" description="Disordered" evidence="6">
    <location>
        <begin position="105"/>
        <end position="171"/>
    </location>
</feature>
<dbReference type="Proteomes" id="UP000639772">
    <property type="component" value="Unassembled WGS sequence"/>
</dbReference>
<dbReference type="PANTHER" id="PTHR12565:SF112">
    <property type="entry name" value="TRANSCRIPTION FACTOR BHLH48-RELATED"/>
    <property type="match status" value="1"/>
</dbReference>
<dbReference type="Gene3D" id="4.10.280.10">
    <property type="entry name" value="Helix-loop-helix DNA-binding domain"/>
    <property type="match status" value="1"/>
</dbReference>
<dbReference type="GO" id="GO:0003700">
    <property type="term" value="F:DNA-binding transcription factor activity"/>
    <property type="evidence" value="ECO:0007669"/>
    <property type="project" value="TreeGrafter"/>
</dbReference>
<dbReference type="GO" id="GO:0005634">
    <property type="term" value="C:nucleus"/>
    <property type="evidence" value="ECO:0007669"/>
    <property type="project" value="UniProtKB-SubCell"/>
</dbReference>
<dbReference type="AlphaFoldDB" id="A0A835P7N2"/>
<evidence type="ECO:0000256" key="1">
    <source>
        <dbReference type="ARBA" id="ARBA00004123"/>
    </source>
</evidence>
<feature type="compositionally biased region" description="Basic and acidic residues" evidence="6">
    <location>
        <begin position="136"/>
        <end position="151"/>
    </location>
</feature>
<gene>
    <name evidence="8" type="ORF">HPP92_027853</name>
</gene>
<dbReference type="CDD" id="cd18919">
    <property type="entry name" value="bHLH_AtBPE_like"/>
    <property type="match status" value="1"/>
</dbReference>
<accession>A0A835P7N2</accession>
<comment type="subcellular location">
    <subcellularLocation>
        <location evidence="1">Nucleus</location>
    </subcellularLocation>
</comment>
<evidence type="ECO:0000313" key="9">
    <source>
        <dbReference type="Proteomes" id="UP000639772"/>
    </source>
</evidence>
<evidence type="ECO:0000256" key="2">
    <source>
        <dbReference type="ARBA" id="ARBA00005510"/>
    </source>
</evidence>
<dbReference type="InterPro" id="IPR036638">
    <property type="entry name" value="HLH_DNA-bd_sf"/>
</dbReference>
<dbReference type="GO" id="GO:0046983">
    <property type="term" value="F:protein dimerization activity"/>
    <property type="evidence" value="ECO:0007669"/>
    <property type="project" value="InterPro"/>
</dbReference>
<evidence type="ECO:0000313" key="8">
    <source>
        <dbReference type="EMBL" id="KAG0448401.1"/>
    </source>
</evidence>
<dbReference type="PROSITE" id="PS50888">
    <property type="entry name" value="BHLH"/>
    <property type="match status" value="1"/>
</dbReference>
<sequence length="368" mass="40624">MDLTRRPCLGAGTSDSCKVEMTETLRFEEEIQSLMRENFIHHREMECSPRADATVNNSFTALLGLPPTQAVELLHEPELGPSASIVTSGAGFRFSVFASAEDAPEGCSAIPSNSPANYSPKLKSEPLDCDVPSLMEKPHRTAKRKEAEQSSKARSSAKKSKTAGGDNDCASPAKSCGDKLPYVHVRARRGQATDSHSLAERARREKINARMKLLQELVPGCSKISGTALVLDEIINHVQSLQRRVEFLSMRLATVNPRIDFSGFDNLLSAECGTAEGSEPCWMDDRPDAVLRRNHLHEQQKLIYHVDLLQSQQQQHEETPAWERDDTQQQLQVFISSSSSCSPRGTSLFGYDSVASELPLSNKLKSEL</sequence>
<dbReference type="InterPro" id="IPR024097">
    <property type="entry name" value="bHLH_ZIP_TF"/>
</dbReference>
<keyword evidence="4" id="KW-0804">Transcription</keyword>
<comment type="similarity">
    <text evidence="2">Belongs to the bHLH protein family.</text>
</comment>
<dbReference type="SUPFAM" id="SSF47459">
    <property type="entry name" value="HLH, helix-loop-helix DNA-binding domain"/>
    <property type="match status" value="1"/>
</dbReference>
<keyword evidence="3" id="KW-0805">Transcription regulation</keyword>
<name>A0A835P7N2_VANPL</name>
<evidence type="ECO:0000259" key="7">
    <source>
        <dbReference type="PROSITE" id="PS50888"/>
    </source>
</evidence>
<comment type="caution">
    <text evidence="8">The sequence shown here is derived from an EMBL/GenBank/DDBJ whole genome shotgun (WGS) entry which is preliminary data.</text>
</comment>
<dbReference type="PANTHER" id="PTHR12565">
    <property type="entry name" value="STEROL REGULATORY ELEMENT-BINDING PROTEIN"/>
    <property type="match status" value="1"/>
</dbReference>
<reference evidence="8 9" key="1">
    <citation type="journal article" date="2020" name="Nat. Food">
        <title>A phased Vanilla planifolia genome enables genetic improvement of flavour and production.</title>
        <authorList>
            <person name="Hasing T."/>
            <person name="Tang H."/>
            <person name="Brym M."/>
            <person name="Khazi F."/>
            <person name="Huang T."/>
            <person name="Chambers A.H."/>
        </authorList>
    </citation>
    <scope>NUCLEOTIDE SEQUENCE [LARGE SCALE GENOMIC DNA]</scope>
    <source>
        <tissue evidence="8">Leaf</tissue>
    </source>
</reference>
<proteinExistence type="inferred from homology"/>
<dbReference type="FunFam" id="4.10.280.10:FF:000042">
    <property type="entry name" value="transcription factor bHLH48-like isoform X1"/>
    <property type="match status" value="1"/>
</dbReference>
<dbReference type="Pfam" id="PF00010">
    <property type="entry name" value="HLH"/>
    <property type="match status" value="1"/>
</dbReference>
<dbReference type="InterPro" id="IPR011598">
    <property type="entry name" value="bHLH_dom"/>
</dbReference>
<feature type="domain" description="BHLH" evidence="7">
    <location>
        <begin position="191"/>
        <end position="241"/>
    </location>
</feature>
<dbReference type="EMBL" id="JADCNM010000314">
    <property type="protein sequence ID" value="KAG0448401.1"/>
    <property type="molecule type" value="Genomic_DNA"/>
</dbReference>
<keyword evidence="5" id="KW-0539">Nucleus</keyword>
<organism evidence="8 9">
    <name type="scientific">Vanilla planifolia</name>
    <name type="common">Vanilla</name>
    <dbReference type="NCBI Taxonomy" id="51239"/>
    <lineage>
        <taxon>Eukaryota</taxon>
        <taxon>Viridiplantae</taxon>
        <taxon>Streptophyta</taxon>
        <taxon>Embryophyta</taxon>
        <taxon>Tracheophyta</taxon>
        <taxon>Spermatophyta</taxon>
        <taxon>Magnoliopsida</taxon>
        <taxon>Liliopsida</taxon>
        <taxon>Asparagales</taxon>
        <taxon>Orchidaceae</taxon>
        <taxon>Vanilloideae</taxon>
        <taxon>Vanilleae</taxon>
        <taxon>Vanilla</taxon>
    </lineage>
</organism>
<dbReference type="SMART" id="SM00353">
    <property type="entry name" value="HLH"/>
    <property type="match status" value="1"/>
</dbReference>
<evidence type="ECO:0000256" key="6">
    <source>
        <dbReference type="SAM" id="MobiDB-lite"/>
    </source>
</evidence>